<dbReference type="InterPro" id="IPR050553">
    <property type="entry name" value="Thioredoxin_ResA/DsbE_sf"/>
</dbReference>
<sequence length="173" mass="19927">MKKKFITFTILLFFSMFAFSQNIFPKDFSTQTVEGKAVTFADFQKAEITMLNIWGTFCSPCIREMPDLAELSNKYQDRNFQIIGIVLDVTNSNGNINQKKLNEAKNIISLTNVSYKNLVPTKNMIDTFLHNIYVVPNTFFIDKNGNQIGDEIFGSKSKNEWEKIIDEKLKLVE</sequence>
<evidence type="ECO:0000256" key="1">
    <source>
        <dbReference type="ARBA" id="ARBA00004196"/>
    </source>
</evidence>
<accession>A0A1T4KTT6</accession>
<evidence type="ECO:0000256" key="2">
    <source>
        <dbReference type="ARBA" id="ARBA00022748"/>
    </source>
</evidence>
<dbReference type="OrthoDB" id="9809733at2"/>
<protein>
    <submittedName>
        <fullName evidence="7">Peroxiredoxin</fullName>
    </submittedName>
</protein>
<dbReference type="Pfam" id="PF00578">
    <property type="entry name" value="AhpC-TSA"/>
    <property type="match status" value="1"/>
</dbReference>
<dbReference type="PANTHER" id="PTHR42852:SF6">
    <property type="entry name" value="THIOL:DISULFIDE INTERCHANGE PROTEIN DSBE"/>
    <property type="match status" value="1"/>
</dbReference>
<dbReference type="CDD" id="cd02966">
    <property type="entry name" value="TlpA_like_family"/>
    <property type="match status" value="1"/>
</dbReference>
<feature type="signal peptide" evidence="5">
    <location>
        <begin position="1"/>
        <end position="20"/>
    </location>
</feature>
<dbReference type="GO" id="GO:0017004">
    <property type="term" value="P:cytochrome complex assembly"/>
    <property type="evidence" value="ECO:0007669"/>
    <property type="project" value="UniProtKB-KW"/>
</dbReference>
<evidence type="ECO:0000256" key="4">
    <source>
        <dbReference type="ARBA" id="ARBA00023284"/>
    </source>
</evidence>
<dbReference type="STRING" id="225004.SAMN02745152_00309"/>
<proteinExistence type="predicted"/>
<gene>
    <name evidence="7" type="ORF">SAMN02745152_00309</name>
</gene>
<evidence type="ECO:0000256" key="5">
    <source>
        <dbReference type="SAM" id="SignalP"/>
    </source>
</evidence>
<dbReference type="RefSeq" id="WP_078930062.1">
    <property type="nucleotide sequence ID" value="NZ_FUXC01000001.1"/>
</dbReference>
<keyword evidence="3" id="KW-1015">Disulfide bond</keyword>
<dbReference type="PANTHER" id="PTHR42852">
    <property type="entry name" value="THIOL:DISULFIDE INTERCHANGE PROTEIN DSBE"/>
    <property type="match status" value="1"/>
</dbReference>
<evidence type="ECO:0000256" key="3">
    <source>
        <dbReference type="ARBA" id="ARBA00023157"/>
    </source>
</evidence>
<dbReference type="InterPro" id="IPR013766">
    <property type="entry name" value="Thioredoxin_domain"/>
</dbReference>
<dbReference type="InterPro" id="IPR000866">
    <property type="entry name" value="AhpC/TSA"/>
</dbReference>
<evidence type="ECO:0000313" key="8">
    <source>
        <dbReference type="Proteomes" id="UP000190395"/>
    </source>
</evidence>
<dbReference type="EMBL" id="FUXC01000001">
    <property type="protein sequence ID" value="SJZ45835.1"/>
    <property type="molecule type" value="Genomic_DNA"/>
</dbReference>
<dbReference type="GeneID" id="303366585"/>
<evidence type="ECO:0000313" key="7">
    <source>
        <dbReference type="EMBL" id="SJZ45835.1"/>
    </source>
</evidence>
<dbReference type="InterPro" id="IPR036249">
    <property type="entry name" value="Thioredoxin-like_sf"/>
</dbReference>
<dbReference type="Proteomes" id="UP000190395">
    <property type="component" value="Unassembled WGS sequence"/>
</dbReference>
<dbReference type="PROSITE" id="PS51352">
    <property type="entry name" value="THIOREDOXIN_2"/>
    <property type="match status" value="1"/>
</dbReference>
<reference evidence="7 8" key="1">
    <citation type="submission" date="2017-02" db="EMBL/GenBank/DDBJ databases">
        <authorList>
            <person name="Peterson S.W."/>
        </authorList>
    </citation>
    <scope>NUCLEOTIDE SEQUENCE [LARGE SCALE GENOMIC DNA]</scope>
    <source>
        <strain evidence="7 8">ATCC BAA-909</strain>
    </source>
</reference>
<name>A0A1T4KTT6_9SPIR</name>
<dbReference type="AlphaFoldDB" id="A0A1T4KTT6"/>
<dbReference type="GO" id="GO:0016209">
    <property type="term" value="F:antioxidant activity"/>
    <property type="evidence" value="ECO:0007669"/>
    <property type="project" value="InterPro"/>
</dbReference>
<dbReference type="Gene3D" id="3.40.30.10">
    <property type="entry name" value="Glutaredoxin"/>
    <property type="match status" value="1"/>
</dbReference>
<feature type="chain" id="PRO_5012436666" evidence="5">
    <location>
        <begin position="21"/>
        <end position="173"/>
    </location>
</feature>
<keyword evidence="5" id="KW-0732">Signal</keyword>
<organism evidence="7 8">
    <name type="scientific">Treponema berlinense</name>
    <dbReference type="NCBI Taxonomy" id="225004"/>
    <lineage>
        <taxon>Bacteria</taxon>
        <taxon>Pseudomonadati</taxon>
        <taxon>Spirochaetota</taxon>
        <taxon>Spirochaetia</taxon>
        <taxon>Spirochaetales</taxon>
        <taxon>Treponemataceae</taxon>
        <taxon>Treponema</taxon>
    </lineage>
</organism>
<keyword evidence="4" id="KW-0676">Redox-active center</keyword>
<feature type="domain" description="Thioredoxin" evidence="6">
    <location>
        <begin position="19"/>
        <end position="170"/>
    </location>
</feature>
<evidence type="ECO:0000259" key="6">
    <source>
        <dbReference type="PROSITE" id="PS51352"/>
    </source>
</evidence>
<dbReference type="GO" id="GO:0016491">
    <property type="term" value="F:oxidoreductase activity"/>
    <property type="evidence" value="ECO:0007669"/>
    <property type="project" value="InterPro"/>
</dbReference>
<comment type="subcellular location">
    <subcellularLocation>
        <location evidence="1">Cell envelope</location>
    </subcellularLocation>
</comment>
<dbReference type="SUPFAM" id="SSF52833">
    <property type="entry name" value="Thioredoxin-like"/>
    <property type="match status" value="1"/>
</dbReference>
<keyword evidence="8" id="KW-1185">Reference proteome</keyword>
<keyword evidence="2" id="KW-0201">Cytochrome c-type biogenesis</keyword>
<dbReference type="GO" id="GO:0030313">
    <property type="term" value="C:cell envelope"/>
    <property type="evidence" value="ECO:0007669"/>
    <property type="project" value="UniProtKB-SubCell"/>
</dbReference>